<dbReference type="PROSITE" id="PS00741">
    <property type="entry name" value="DH_1"/>
    <property type="match status" value="1"/>
</dbReference>
<dbReference type="EnsemblMetazoa" id="BGLB017703-RD">
    <property type="protein sequence ID" value="BGLB017703-PD"/>
    <property type="gene ID" value="BGLB017703"/>
</dbReference>
<keyword evidence="2" id="KW-0677">Repeat</keyword>
<dbReference type="Gene3D" id="2.30.29.30">
    <property type="entry name" value="Pleckstrin-homology domain (PH domain)/Phosphotyrosine-binding domain (PTB)"/>
    <property type="match status" value="3"/>
</dbReference>
<evidence type="ECO:0000259" key="4">
    <source>
        <dbReference type="PROSITE" id="PS50003"/>
    </source>
</evidence>
<feature type="compositionally biased region" description="Low complexity" evidence="3">
    <location>
        <begin position="481"/>
        <end position="490"/>
    </location>
</feature>
<dbReference type="Pfam" id="PF18385">
    <property type="entry name" value="Tiam_CC_Ex"/>
    <property type="match status" value="1"/>
</dbReference>
<dbReference type="Pfam" id="PF02196">
    <property type="entry name" value="RBD"/>
    <property type="match status" value="1"/>
</dbReference>
<dbReference type="Gene3D" id="6.10.140.680">
    <property type="match status" value="1"/>
</dbReference>
<dbReference type="InterPro" id="IPR035899">
    <property type="entry name" value="DBL_dom_sf"/>
</dbReference>
<dbReference type="GO" id="GO:0007264">
    <property type="term" value="P:small GTPase-mediated signal transduction"/>
    <property type="evidence" value="ECO:0007669"/>
    <property type="project" value="InterPro"/>
</dbReference>
<evidence type="ECO:0000256" key="2">
    <source>
        <dbReference type="ARBA" id="ARBA00022737"/>
    </source>
</evidence>
<dbReference type="Pfam" id="PF00169">
    <property type="entry name" value="PH"/>
    <property type="match status" value="1"/>
</dbReference>
<feature type="region of interest" description="Disordered" evidence="3">
    <location>
        <begin position="679"/>
        <end position="703"/>
    </location>
</feature>
<dbReference type="PROSITE" id="PS50229">
    <property type="entry name" value="WH1"/>
    <property type="match status" value="1"/>
</dbReference>
<gene>
    <name evidence="8" type="primary">106068964</name>
</gene>
<dbReference type="InterPro" id="IPR000697">
    <property type="entry name" value="WH1/EVH1_dom"/>
</dbReference>
<dbReference type="CDD" id="cd00136">
    <property type="entry name" value="PDZ_canonical"/>
    <property type="match status" value="1"/>
</dbReference>
<sequence>MGNKLCAPLLKKNYRGQETNPWHSRKDSHLLRLWADVFRVHGDGDYMRWERVSDDVVPVNISCIEDTPNTVFHVTAYNRQVEKIFDVKITQPGTIICPATECFVHWRDTASHCEWGLNFSTPTDAQRFRDCCSFPTQRFARKASSASSLRLSPPRRQKSKVASASSPSSPIRHSHSVGSDFKSEDGCEHAQGLTVISTSKGTRQQTTSPANPGAQNGGGTHRSQSPPYTYAVIQRRRPQAADDSCVTVVSASNSNNPAFRRSFPSGHVATPSMASVVSSMMSSVKGGQGVATSLPIAASVADKDKSGASSSSNSSVKNASGPPSVTATPTKTTSSSLKLADPQMRPSSAISDLANQKSSSPKHVQISDIVSVNITGTSILNTPTVIHPCADKPNGILKRDNSVRNERTQQIQISSFAGSEDATLPLRRAASPPALPEENPDSRPPKATLRVDTSLAAPQSRSTSSSESPEWPSPPEPLTPQTPQTPNATSQMSFDSDTIQKMLRSLPSSPIDKDYSNDLDLGFHEELNISDDGQLQPQDSNGRRGSRLSRTKSLTVHDRNTKTSSNPRRQQSMDTPGQPVSYQRSEGQKPRMFNKIALEKELKMRNKNIAANYPDSGIGMAGDSGASLRSEGNSAFVKTGKHVSHEPKAGSGGASSESRASEQSDIIRQLGEGSEIRQYLAPDLSDDEGDGSDDSIDTMTETESQMSYARQVGAIRKAGWLVVKNWLLHKKKKIELAPRRTWKRYWVCLKGTTLLFFDCDEESAVTENIIPRHILVIEGGIAQAVPEHPKRDYIFSLSSACGDAYLFQASSQIDLENWIRAIHSACASSYARQHGKDNTLKLLCTELAKLDASIDLDVKMRKMAELQMTVVTDPKSRQAIVKQIAQWEENLEKLYIDQYRFRCYSASLQGSELPNPKVLLACASKASKTTLGRLGIFTVTSFHALVSARKPLVLPNIYGKTSQKGGMLSPRSEVVQKPRSRTPTALVSSSASSEALFKTQQTHSDSLDNLFEKSGHDNYPGQESLSKVTLPNNQCYNFQTMLIGVDRGTSVQDLLEITCSKRQLNPRDHYVRIKPLGSTDNTFLIPDKHENIKKLRYDAIEVCQKCIFQMELTKPTKDGLFGFAVEAELADDQDRDDELRVYVCDVTKDGVADRRGLIVGDEILVINSKIVSELDMVYIETLLHESRSLFLTVRSMRTQPPRTDFIQKHTDAYINNMVVPPPPAQSRLSDRSLGNLIVPAPSADKSTKEVPVLSVAKDRISRSVSPAQIDTLLEKAEEVTAICRKEETLTITNEDGTVVSKPLSDAQRMRKAIMELVETERAYVKDLKCLTERYLEPLKEETFLTSGEIQQLFGNIQEIVAFQQRFLHSLEEAVESLSDFFTTNDASHFKRVLFSLGGSFLYYANHFKVYSSFCASHSRSQKILNPDANEALREFLRARNPKQQHSATLESYLIKPIQRILKYPLLLQQLCNMTNVDTDEHHHLSEALKGMEAVAEHINEMQKIYDEYGSVFDELSKSYKENNPHKPPIELNVGDLQMYGTVEWVNIADHMGKVKKSAEFENVVFVFKAGVTFLCRERLKRKRAKSLSTRSSLIEVSETTERFRTLIPTQEVQIRTGKVGDMDRHYWWDLVHSRSEHEGRPEKVYQFCNSTSEAKSDFMKVIRQTIRESVRKMIIPSSTHHHPLTSSRPYSTSPTHMALTTDTDCAGGISSSYPSPSSHPHPLSSPQLALFKRRMKSSDAERHSMDLDNKVSEMDLDSAFRTRSKTIGDLNEATMDESGGFVPGTLEPAVPDKNNKENSSCSSNSNLSCSSQTGSQTGSAKLQYASTDPLHYSSSSINSGDRAGASSPVWKRVDTSLKPGQQQEDSHSTKSGGGSSNNSAESIPPPRRDTKTVVFAPLPGGVPPLKDTEC</sequence>
<dbReference type="SMART" id="SM00228">
    <property type="entry name" value="PDZ"/>
    <property type="match status" value="1"/>
</dbReference>
<dbReference type="EnsemblMetazoa" id="BGLB017703-RA">
    <property type="protein sequence ID" value="BGLB017703-PA"/>
    <property type="gene ID" value="BGLB017703"/>
</dbReference>
<reference evidence="8" key="1">
    <citation type="submission" date="2020-05" db="UniProtKB">
        <authorList>
            <consortium name="EnsemblMetazoa"/>
        </authorList>
    </citation>
    <scope>IDENTIFICATION</scope>
    <source>
        <strain evidence="8">BB02</strain>
    </source>
</reference>
<feature type="compositionally biased region" description="Low complexity" evidence="3">
    <location>
        <begin position="307"/>
        <end position="340"/>
    </location>
</feature>
<feature type="compositionally biased region" description="Polar residues" evidence="3">
    <location>
        <begin position="531"/>
        <end position="540"/>
    </location>
</feature>
<feature type="region of interest" description="Disordered" evidence="3">
    <location>
        <begin position="624"/>
        <end position="664"/>
    </location>
</feature>
<accession>A0A2C9KD57</accession>
<dbReference type="InterPro" id="IPR040655">
    <property type="entry name" value="TIAM1_CC-Ex"/>
</dbReference>
<organism evidence="8 9">
    <name type="scientific">Biomphalaria glabrata</name>
    <name type="common">Bloodfluke planorb</name>
    <name type="synonym">Freshwater snail</name>
    <dbReference type="NCBI Taxonomy" id="6526"/>
    <lineage>
        <taxon>Eukaryota</taxon>
        <taxon>Metazoa</taxon>
        <taxon>Spiralia</taxon>
        <taxon>Lophotrochozoa</taxon>
        <taxon>Mollusca</taxon>
        <taxon>Gastropoda</taxon>
        <taxon>Heterobranchia</taxon>
        <taxon>Euthyneura</taxon>
        <taxon>Panpulmonata</taxon>
        <taxon>Hygrophila</taxon>
        <taxon>Lymnaeoidea</taxon>
        <taxon>Planorbidae</taxon>
        <taxon>Biomphalaria</taxon>
    </lineage>
</organism>
<feature type="compositionally biased region" description="Polar residues" evidence="3">
    <location>
        <begin position="345"/>
        <end position="363"/>
    </location>
</feature>
<evidence type="ECO:0000259" key="7">
    <source>
        <dbReference type="PROSITE" id="PS50229"/>
    </source>
</evidence>
<feature type="region of interest" description="Disordered" evidence="3">
    <location>
        <begin position="303"/>
        <end position="363"/>
    </location>
</feature>
<dbReference type="PROSITE" id="PS50106">
    <property type="entry name" value="PDZ"/>
    <property type="match status" value="1"/>
</dbReference>
<dbReference type="Pfam" id="PF00621">
    <property type="entry name" value="RhoGEF"/>
    <property type="match status" value="1"/>
</dbReference>
<feature type="region of interest" description="Disordered" evidence="3">
    <location>
        <begin position="143"/>
        <end position="226"/>
    </location>
</feature>
<evidence type="ECO:0000256" key="1">
    <source>
        <dbReference type="ARBA" id="ARBA00022658"/>
    </source>
</evidence>
<dbReference type="KEGG" id="bgt:106068964"/>
<evidence type="ECO:0000313" key="9">
    <source>
        <dbReference type="Proteomes" id="UP000076420"/>
    </source>
</evidence>
<dbReference type="STRING" id="6526.A0A2C9KD57"/>
<feature type="compositionally biased region" description="Low complexity" evidence="3">
    <location>
        <begin position="654"/>
        <end position="664"/>
    </location>
</feature>
<feature type="compositionally biased region" description="Acidic residues" evidence="3">
    <location>
        <begin position="684"/>
        <end position="696"/>
    </location>
</feature>
<dbReference type="Pfam" id="PF00595">
    <property type="entry name" value="PDZ"/>
    <property type="match status" value="1"/>
</dbReference>
<dbReference type="SMART" id="SM00461">
    <property type="entry name" value="WH1"/>
    <property type="match status" value="1"/>
</dbReference>
<dbReference type="InterPro" id="IPR055230">
    <property type="entry name" value="PH_Tiam1/2"/>
</dbReference>
<feature type="region of interest" description="Disordered" evidence="3">
    <location>
        <begin position="383"/>
        <end position="493"/>
    </location>
</feature>
<dbReference type="PROSITE" id="PS50003">
    <property type="entry name" value="PH_DOMAIN"/>
    <property type="match status" value="1"/>
</dbReference>
<dbReference type="PANTHER" id="PTHR46001:SF3">
    <property type="entry name" value="PROTEIN STILL LIFE, ISOFORM SIF TYPE 1"/>
    <property type="match status" value="1"/>
</dbReference>
<dbReference type="InterPro" id="IPR001478">
    <property type="entry name" value="PDZ"/>
</dbReference>
<dbReference type="PANTHER" id="PTHR46001">
    <property type="entry name" value="TIAM (MAMMALIAN TUMOR INVASION AND METASTASIS FACTOR) HOMOLOG"/>
    <property type="match status" value="1"/>
</dbReference>
<dbReference type="VEuPathDB" id="VectorBase:BGLAX_030717"/>
<dbReference type="SMART" id="SM00325">
    <property type="entry name" value="RhoGEF"/>
    <property type="match status" value="1"/>
</dbReference>
<dbReference type="InterPro" id="IPR001849">
    <property type="entry name" value="PH_domain"/>
</dbReference>
<feature type="compositionally biased region" description="Basic and acidic residues" evidence="3">
    <location>
        <begin position="397"/>
        <end position="407"/>
    </location>
</feature>
<feature type="domain" description="DH" evidence="5">
    <location>
        <begin position="1308"/>
        <end position="1501"/>
    </location>
</feature>
<feature type="domain" description="PH" evidence="4">
    <location>
        <begin position="714"/>
        <end position="827"/>
    </location>
</feature>
<dbReference type="InterPro" id="IPR000219">
    <property type="entry name" value="DH_dom"/>
</dbReference>
<dbReference type="Gene3D" id="1.20.900.10">
    <property type="entry name" value="Dbl homology (DH) domain"/>
    <property type="match status" value="1"/>
</dbReference>
<feature type="region of interest" description="Disordered" evidence="3">
    <location>
        <begin position="962"/>
        <end position="994"/>
    </location>
</feature>
<dbReference type="InterPro" id="IPR003116">
    <property type="entry name" value="RBD_dom"/>
</dbReference>
<keyword evidence="1" id="KW-0344">Guanine-nucleotide releasing factor</keyword>
<evidence type="ECO:0000259" key="5">
    <source>
        <dbReference type="PROSITE" id="PS50010"/>
    </source>
</evidence>
<proteinExistence type="predicted"/>
<dbReference type="CDD" id="cd01230">
    <property type="entry name" value="PH1_Tiam1_2"/>
    <property type="match status" value="1"/>
</dbReference>
<dbReference type="InterPro" id="IPR011993">
    <property type="entry name" value="PH-like_dom_sf"/>
</dbReference>
<dbReference type="Proteomes" id="UP000076420">
    <property type="component" value="Unassembled WGS sequence"/>
</dbReference>
<dbReference type="CDD" id="cd00160">
    <property type="entry name" value="RhoGEF"/>
    <property type="match status" value="1"/>
</dbReference>
<dbReference type="EnsemblMetazoa" id="BGLB017703-RF">
    <property type="protein sequence ID" value="BGLB017703-PF"/>
    <property type="gene ID" value="BGLB017703"/>
</dbReference>
<feature type="region of interest" description="Disordered" evidence="3">
    <location>
        <begin position="1768"/>
        <end position="1910"/>
    </location>
</feature>
<dbReference type="InterPro" id="IPR043537">
    <property type="entry name" value="Tiam1/Tiam2/Sif"/>
</dbReference>
<dbReference type="InterPro" id="IPR036034">
    <property type="entry name" value="PDZ_sf"/>
</dbReference>
<feature type="compositionally biased region" description="Polar residues" evidence="3">
    <location>
        <begin position="194"/>
        <end position="214"/>
    </location>
</feature>
<feature type="compositionally biased region" description="Low complexity" evidence="3">
    <location>
        <begin position="143"/>
        <end position="152"/>
    </location>
</feature>
<dbReference type="InterPro" id="IPR001331">
    <property type="entry name" value="GDS_CDC24_CS"/>
</dbReference>
<dbReference type="EnsemblMetazoa" id="BGLB017703-RC">
    <property type="protein sequence ID" value="BGLB017703-PC"/>
    <property type="gene ID" value="BGLB017703"/>
</dbReference>
<feature type="compositionally biased region" description="Low complexity" evidence="3">
    <location>
        <begin position="160"/>
        <end position="171"/>
    </location>
</feature>
<dbReference type="VEuPathDB" id="VectorBase:BGLB017703"/>
<evidence type="ECO:0000259" key="6">
    <source>
        <dbReference type="PROSITE" id="PS50106"/>
    </source>
</evidence>
<feature type="region of interest" description="Disordered" evidence="3">
    <location>
        <begin position="1706"/>
        <end position="1725"/>
    </location>
</feature>
<feature type="compositionally biased region" description="Low complexity" evidence="3">
    <location>
        <begin position="1710"/>
        <end position="1725"/>
    </location>
</feature>
<feature type="compositionally biased region" description="Pro residues" evidence="3">
    <location>
        <begin position="471"/>
        <end position="480"/>
    </location>
</feature>
<dbReference type="OrthoDB" id="8059989at2759"/>
<dbReference type="Gene3D" id="2.30.42.10">
    <property type="match status" value="1"/>
</dbReference>
<feature type="compositionally biased region" description="Low complexity" evidence="3">
    <location>
        <begin position="454"/>
        <end position="470"/>
    </location>
</feature>
<feature type="compositionally biased region" description="Low complexity" evidence="3">
    <location>
        <begin position="422"/>
        <end position="432"/>
    </location>
</feature>
<feature type="domain" description="PDZ" evidence="6">
    <location>
        <begin position="1109"/>
        <end position="1186"/>
    </location>
</feature>
<evidence type="ECO:0000313" key="8">
    <source>
        <dbReference type="EnsemblMetazoa" id="BGLB017703-PA"/>
    </source>
</evidence>
<dbReference type="Pfam" id="PF23014">
    <property type="entry name" value="PH_Tiam1"/>
    <property type="match status" value="1"/>
</dbReference>
<feature type="compositionally biased region" description="Polar residues" evidence="3">
    <location>
        <begin position="408"/>
        <end position="417"/>
    </location>
</feature>
<feature type="region of interest" description="Disordered" evidence="3">
    <location>
        <begin position="528"/>
        <end position="592"/>
    </location>
</feature>
<protein>
    <submittedName>
        <fullName evidence="8">Uncharacterized protein</fullName>
    </submittedName>
</protein>
<dbReference type="SMART" id="SM00233">
    <property type="entry name" value="PH"/>
    <property type="match status" value="2"/>
</dbReference>
<feature type="domain" description="WH1" evidence="7">
    <location>
        <begin position="22"/>
        <end position="139"/>
    </location>
</feature>
<dbReference type="SUPFAM" id="SSF50729">
    <property type="entry name" value="PH domain-like"/>
    <property type="match status" value="3"/>
</dbReference>
<feature type="compositionally biased region" description="Polar residues" evidence="3">
    <location>
        <begin position="562"/>
        <end position="585"/>
    </location>
</feature>
<dbReference type="PROSITE" id="PS50010">
    <property type="entry name" value="DH_2"/>
    <property type="match status" value="1"/>
</dbReference>
<name>A0A2C9KD57_BIOGL</name>
<dbReference type="SUPFAM" id="SSF48065">
    <property type="entry name" value="DBL homology domain (DH-domain)"/>
    <property type="match status" value="1"/>
</dbReference>
<feature type="compositionally biased region" description="Low complexity" evidence="3">
    <location>
        <begin position="1797"/>
        <end position="1819"/>
    </location>
</feature>
<dbReference type="GO" id="GO:0005085">
    <property type="term" value="F:guanyl-nucleotide exchange factor activity"/>
    <property type="evidence" value="ECO:0007669"/>
    <property type="project" value="UniProtKB-KW"/>
</dbReference>
<evidence type="ECO:0000256" key="3">
    <source>
        <dbReference type="SAM" id="MobiDB-lite"/>
    </source>
</evidence>
<dbReference type="SUPFAM" id="SSF50156">
    <property type="entry name" value="PDZ domain-like"/>
    <property type="match status" value="1"/>
</dbReference>